<keyword evidence="2" id="KW-0560">Oxidoreductase</keyword>
<dbReference type="Gene3D" id="3.40.50.720">
    <property type="entry name" value="NAD(P)-binding Rossmann-like Domain"/>
    <property type="match status" value="1"/>
</dbReference>
<sequence>MNKKENRTVCITGCGRGLGFELIQSFLNDTDLHIAAISRNGDVLKKKLESSLSGNRVTVIEADISTNIGRDRIYNELKNLPELGYLVHNAGKLLFKPFKDIGEKELTDIYTINVFAPFLLTQKLIPLMDSTHTISISSVGGVEGSMKFAGLSAYSTSKAALNCLTEMLSEEFKETANVFNCLALGSVDTEMFNAAFPGATASTTTKDMADYIVSFAVKAPKIMRGKIISLSVSNP</sequence>
<comment type="caution">
    <text evidence="3">The sequence shown here is derived from an EMBL/GenBank/DDBJ whole genome shotgun (WGS) entry which is preliminary data.</text>
</comment>
<accession>A0A7K3WPD8</accession>
<name>A0A7K3WPD8_9FLAO</name>
<evidence type="ECO:0000313" key="4">
    <source>
        <dbReference type="Proteomes" id="UP000486602"/>
    </source>
</evidence>
<dbReference type="EMBL" id="JAAGVY010000005">
    <property type="protein sequence ID" value="NEN22752.1"/>
    <property type="molecule type" value="Genomic_DNA"/>
</dbReference>
<evidence type="ECO:0000313" key="3">
    <source>
        <dbReference type="EMBL" id="NEN22752.1"/>
    </source>
</evidence>
<dbReference type="Proteomes" id="UP000486602">
    <property type="component" value="Unassembled WGS sequence"/>
</dbReference>
<dbReference type="InterPro" id="IPR036291">
    <property type="entry name" value="NAD(P)-bd_dom_sf"/>
</dbReference>
<gene>
    <name evidence="3" type="ORF">G3O08_04460</name>
</gene>
<reference evidence="3 4" key="1">
    <citation type="submission" date="2020-02" db="EMBL/GenBank/DDBJ databases">
        <title>Out from the shadows clarifying the taxonomy of the family Cryomorphaceae and related taxa by utilizing the GTDB taxonomic framework.</title>
        <authorList>
            <person name="Bowman J.P."/>
        </authorList>
    </citation>
    <scope>NUCLEOTIDE SEQUENCE [LARGE SCALE GENOMIC DNA]</scope>
    <source>
        <strain evidence="3 4">QSSC 1-22</strain>
    </source>
</reference>
<organism evidence="3 4">
    <name type="scientific">Cryomorpha ignava</name>
    <dbReference type="NCBI Taxonomy" id="101383"/>
    <lineage>
        <taxon>Bacteria</taxon>
        <taxon>Pseudomonadati</taxon>
        <taxon>Bacteroidota</taxon>
        <taxon>Flavobacteriia</taxon>
        <taxon>Flavobacteriales</taxon>
        <taxon>Cryomorphaceae</taxon>
        <taxon>Cryomorpha</taxon>
    </lineage>
</organism>
<proteinExistence type="inferred from homology"/>
<dbReference type="CDD" id="cd05233">
    <property type="entry name" value="SDR_c"/>
    <property type="match status" value="1"/>
</dbReference>
<protein>
    <submittedName>
        <fullName evidence="3">SDR family oxidoreductase</fullName>
    </submittedName>
</protein>
<dbReference type="PANTHER" id="PTHR42901:SF1">
    <property type="entry name" value="ALCOHOL DEHYDROGENASE"/>
    <property type="match status" value="1"/>
</dbReference>
<dbReference type="InterPro" id="IPR002347">
    <property type="entry name" value="SDR_fam"/>
</dbReference>
<keyword evidence="4" id="KW-1185">Reference proteome</keyword>
<evidence type="ECO:0000256" key="2">
    <source>
        <dbReference type="ARBA" id="ARBA00023002"/>
    </source>
</evidence>
<dbReference type="PRINTS" id="PR00081">
    <property type="entry name" value="GDHRDH"/>
</dbReference>
<comment type="similarity">
    <text evidence="1">Belongs to the short-chain dehydrogenases/reductases (SDR) family.</text>
</comment>
<dbReference type="Pfam" id="PF00106">
    <property type="entry name" value="adh_short"/>
    <property type="match status" value="1"/>
</dbReference>
<dbReference type="AlphaFoldDB" id="A0A7K3WPD8"/>
<dbReference type="GO" id="GO:0016491">
    <property type="term" value="F:oxidoreductase activity"/>
    <property type="evidence" value="ECO:0007669"/>
    <property type="project" value="UniProtKB-KW"/>
</dbReference>
<evidence type="ECO:0000256" key="1">
    <source>
        <dbReference type="ARBA" id="ARBA00006484"/>
    </source>
</evidence>
<dbReference type="RefSeq" id="WP_163283478.1">
    <property type="nucleotide sequence ID" value="NZ_JAAGVY010000005.1"/>
</dbReference>
<dbReference type="PANTHER" id="PTHR42901">
    <property type="entry name" value="ALCOHOL DEHYDROGENASE"/>
    <property type="match status" value="1"/>
</dbReference>
<dbReference type="SUPFAM" id="SSF51735">
    <property type="entry name" value="NAD(P)-binding Rossmann-fold domains"/>
    <property type="match status" value="1"/>
</dbReference>